<evidence type="ECO:0000259" key="1">
    <source>
        <dbReference type="Pfam" id="PF26485"/>
    </source>
</evidence>
<gene>
    <name evidence="2" type="ORF">SAMN04487950_3830</name>
</gene>
<organism evidence="2 3">
    <name type="scientific">Halogranum rubrum</name>
    <dbReference type="NCBI Taxonomy" id="553466"/>
    <lineage>
        <taxon>Archaea</taxon>
        <taxon>Methanobacteriati</taxon>
        <taxon>Methanobacteriota</taxon>
        <taxon>Stenosarchaea group</taxon>
        <taxon>Halobacteria</taxon>
        <taxon>Halobacteriales</taxon>
        <taxon>Haloferacaceae</taxon>
    </lineage>
</organism>
<feature type="domain" description="DUF8156" evidence="1">
    <location>
        <begin position="1"/>
        <end position="84"/>
    </location>
</feature>
<dbReference type="AlphaFoldDB" id="A0A1I4HUQ9"/>
<keyword evidence="3" id="KW-1185">Reference proteome</keyword>
<dbReference type="Pfam" id="PF26485">
    <property type="entry name" value="DUF8156"/>
    <property type="match status" value="1"/>
</dbReference>
<dbReference type="Proteomes" id="UP000199607">
    <property type="component" value="Unassembled WGS sequence"/>
</dbReference>
<evidence type="ECO:0000313" key="3">
    <source>
        <dbReference type="Proteomes" id="UP000199607"/>
    </source>
</evidence>
<evidence type="ECO:0000313" key="2">
    <source>
        <dbReference type="EMBL" id="SFL45513.1"/>
    </source>
</evidence>
<dbReference type="InterPro" id="IPR058469">
    <property type="entry name" value="DUF8156"/>
</dbReference>
<reference evidence="3" key="1">
    <citation type="submission" date="2016-10" db="EMBL/GenBank/DDBJ databases">
        <authorList>
            <person name="Varghese N."/>
            <person name="Submissions S."/>
        </authorList>
    </citation>
    <scope>NUCLEOTIDE SEQUENCE [LARGE SCALE GENOMIC DNA]</scope>
    <source>
        <strain evidence="3">CGMCC 1.7738</strain>
    </source>
</reference>
<accession>A0A1I4HUQ9</accession>
<dbReference type="RefSeq" id="WP_089871507.1">
    <property type="nucleotide sequence ID" value="NZ_FOTC01000006.1"/>
</dbReference>
<dbReference type="EMBL" id="FOTC01000006">
    <property type="protein sequence ID" value="SFL45513.1"/>
    <property type="molecule type" value="Genomic_DNA"/>
</dbReference>
<protein>
    <recommendedName>
        <fullName evidence="1">DUF8156 domain-containing protein</fullName>
    </recommendedName>
</protein>
<dbReference type="STRING" id="553466.SAMN04487950_3830"/>
<sequence>MGRTNSTYRDLLRATEERWHPYRRALRRHDQDHFDRLFEHARAHADAAGYLNHQSVEVRILVSVVLEQEKRIDDLESTVEELAVSLTLR</sequence>
<proteinExistence type="predicted"/>
<name>A0A1I4HUQ9_9EURY</name>